<keyword evidence="1" id="KW-0812">Transmembrane</keyword>
<dbReference type="NCBIfam" id="TIGR02357">
    <property type="entry name" value="ECF_ThiT_YuaJ"/>
    <property type="match status" value="1"/>
</dbReference>
<dbReference type="Proteomes" id="UP001597244">
    <property type="component" value="Unassembled WGS sequence"/>
</dbReference>
<protein>
    <submittedName>
        <fullName evidence="2">Energy-coupled thiamine transporter ThiT</fullName>
    </submittedName>
</protein>
<dbReference type="Gene3D" id="1.10.1760.20">
    <property type="match status" value="1"/>
</dbReference>
<dbReference type="EMBL" id="JBHTOF010000062">
    <property type="protein sequence ID" value="MFD1465605.1"/>
    <property type="molecule type" value="Genomic_DNA"/>
</dbReference>
<proteinExistence type="predicted"/>
<accession>A0ABW4DLR5</accession>
<name>A0ABW4DLR5_9LACO</name>
<feature type="transmembrane region" description="Helical" evidence="1">
    <location>
        <begin position="115"/>
        <end position="133"/>
    </location>
</feature>
<evidence type="ECO:0000256" key="1">
    <source>
        <dbReference type="SAM" id="Phobius"/>
    </source>
</evidence>
<evidence type="ECO:0000313" key="2">
    <source>
        <dbReference type="EMBL" id="MFD1465605.1"/>
    </source>
</evidence>
<organism evidence="2 3">
    <name type="scientific">Lapidilactobacillus mulanensis</name>
    <dbReference type="NCBI Taxonomy" id="2485999"/>
    <lineage>
        <taxon>Bacteria</taxon>
        <taxon>Bacillati</taxon>
        <taxon>Bacillota</taxon>
        <taxon>Bacilli</taxon>
        <taxon>Lactobacillales</taxon>
        <taxon>Lactobacillaceae</taxon>
        <taxon>Lapidilactobacillus</taxon>
    </lineage>
</organism>
<feature type="transmembrane region" description="Helical" evidence="1">
    <location>
        <begin position="153"/>
        <end position="179"/>
    </location>
</feature>
<keyword evidence="3" id="KW-1185">Reference proteome</keyword>
<feature type="transmembrane region" description="Helical" evidence="1">
    <location>
        <begin position="82"/>
        <end position="103"/>
    </location>
</feature>
<keyword evidence="1" id="KW-1133">Transmembrane helix</keyword>
<keyword evidence="1" id="KW-0472">Membrane</keyword>
<comment type="caution">
    <text evidence="2">The sequence shown here is derived from an EMBL/GenBank/DDBJ whole genome shotgun (WGS) entry which is preliminary data.</text>
</comment>
<dbReference type="RefSeq" id="WP_125578922.1">
    <property type="nucleotide sequence ID" value="NZ_JBHTOF010000062.1"/>
</dbReference>
<sequence>MQNNKRLRILVEGAIFAGLAMALEYVPHDVGVSSIQLCYGLIPLSVYSVRRGVVPGVFAGLIFGLLDMWLRGSGSLLNPLQIILDYPLAFALIGLMGITGTSVKKNILAKRPVQAGLLTVGGFALGNFAKYLSHYFAGVFFWGSYAPKGQSAWIYSLVINGGSFVANLVMGLIVMMILVRITPQVFTRNL</sequence>
<gene>
    <name evidence="2" type="primary">thiT</name>
    <name evidence="2" type="ORF">ACFQ4L_05865</name>
</gene>
<evidence type="ECO:0000313" key="3">
    <source>
        <dbReference type="Proteomes" id="UP001597244"/>
    </source>
</evidence>
<feature type="transmembrane region" description="Helical" evidence="1">
    <location>
        <begin position="52"/>
        <end position="70"/>
    </location>
</feature>
<dbReference type="InterPro" id="IPR012651">
    <property type="entry name" value="Thia_Transptr_ThiT"/>
</dbReference>
<reference evidence="3" key="1">
    <citation type="journal article" date="2019" name="Int. J. Syst. Evol. Microbiol.">
        <title>The Global Catalogue of Microorganisms (GCM) 10K type strain sequencing project: providing services to taxonomists for standard genome sequencing and annotation.</title>
        <authorList>
            <consortium name="The Broad Institute Genomics Platform"/>
            <consortium name="The Broad Institute Genome Sequencing Center for Infectious Disease"/>
            <person name="Wu L."/>
            <person name="Ma J."/>
        </authorList>
    </citation>
    <scope>NUCLEOTIDE SEQUENCE [LARGE SCALE GENOMIC DNA]</scope>
    <source>
        <strain evidence="3">CCM 8951</strain>
    </source>
</reference>
<dbReference type="Pfam" id="PF09515">
    <property type="entry name" value="Thia_YuaJ"/>
    <property type="match status" value="1"/>
</dbReference>